<dbReference type="AlphaFoldDB" id="X1QS74"/>
<evidence type="ECO:0000313" key="1">
    <source>
        <dbReference type="EMBL" id="GAI57656.1"/>
    </source>
</evidence>
<comment type="caution">
    <text evidence="1">The sequence shown here is derived from an EMBL/GenBank/DDBJ whole genome shotgun (WGS) entry which is preliminary data.</text>
</comment>
<name>X1QS74_9ZZZZ</name>
<gene>
    <name evidence="1" type="ORF">S06H3_55418</name>
</gene>
<accession>X1QS74</accession>
<organism evidence="1">
    <name type="scientific">marine sediment metagenome</name>
    <dbReference type="NCBI Taxonomy" id="412755"/>
    <lineage>
        <taxon>unclassified sequences</taxon>
        <taxon>metagenomes</taxon>
        <taxon>ecological metagenomes</taxon>
    </lineage>
</organism>
<proteinExistence type="predicted"/>
<protein>
    <submittedName>
        <fullName evidence="1">Uncharacterized protein</fullName>
    </submittedName>
</protein>
<sequence>MAQAQIIQELIVRKLDEASDHGYKPNYHLFRELQPREVPAFRESAYKLEGYAGQHFSEACEVWHPVTRLQMIQILMESLIAQGEF</sequence>
<dbReference type="EMBL" id="BARV01035524">
    <property type="protein sequence ID" value="GAI57656.1"/>
    <property type="molecule type" value="Genomic_DNA"/>
</dbReference>
<reference evidence="1" key="1">
    <citation type="journal article" date="2014" name="Front. Microbiol.">
        <title>High frequency of phylogenetically diverse reductive dehalogenase-homologous genes in deep subseafloor sedimentary metagenomes.</title>
        <authorList>
            <person name="Kawai M."/>
            <person name="Futagami T."/>
            <person name="Toyoda A."/>
            <person name="Takaki Y."/>
            <person name="Nishi S."/>
            <person name="Hori S."/>
            <person name="Arai W."/>
            <person name="Tsubouchi T."/>
            <person name="Morono Y."/>
            <person name="Uchiyama I."/>
            <person name="Ito T."/>
            <person name="Fujiyama A."/>
            <person name="Inagaki F."/>
            <person name="Takami H."/>
        </authorList>
    </citation>
    <scope>NUCLEOTIDE SEQUENCE</scope>
    <source>
        <strain evidence="1">Expedition CK06-06</strain>
    </source>
</reference>